<dbReference type="GO" id="GO:0016042">
    <property type="term" value="P:lipid catabolic process"/>
    <property type="evidence" value="ECO:0007669"/>
    <property type="project" value="UniProtKB-KW"/>
</dbReference>
<dbReference type="InterPro" id="IPR025483">
    <property type="entry name" value="Lipase_euk"/>
</dbReference>
<proteinExistence type="inferred from homology"/>
<reference evidence="10" key="1">
    <citation type="submission" date="2019-08" db="EMBL/GenBank/DDBJ databases">
        <title>The genome of the North American firefly Photinus pyralis.</title>
        <authorList>
            <consortium name="Photinus pyralis genome working group"/>
            <person name="Fallon T.R."/>
            <person name="Sander Lower S.E."/>
            <person name="Weng J.-K."/>
        </authorList>
    </citation>
    <scope>NUCLEOTIDE SEQUENCE</scope>
    <source>
        <strain evidence="10">TRF0915ILg1</strain>
        <tissue evidence="10">Whole body</tissue>
    </source>
</reference>
<feature type="signal peptide" evidence="8">
    <location>
        <begin position="1"/>
        <end position="24"/>
    </location>
</feature>
<protein>
    <recommendedName>
        <fullName evidence="7">Lipase</fullName>
    </recommendedName>
</protein>
<evidence type="ECO:0000313" key="11">
    <source>
        <dbReference type="Proteomes" id="UP000801492"/>
    </source>
</evidence>
<feature type="domain" description="Partial AB-hydrolase lipase" evidence="9">
    <location>
        <begin position="56"/>
        <end position="114"/>
    </location>
</feature>
<dbReference type="Gene3D" id="3.40.50.1820">
    <property type="entry name" value="alpha/beta hydrolase"/>
    <property type="match status" value="1"/>
</dbReference>
<dbReference type="SUPFAM" id="SSF53474">
    <property type="entry name" value="alpha/beta-Hydrolases"/>
    <property type="match status" value="1"/>
</dbReference>
<name>A0A8K0DJF0_IGNLU</name>
<evidence type="ECO:0000256" key="6">
    <source>
        <dbReference type="ARBA" id="ARBA00023180"/>
    </source>
</evidence>
<keyword evidence="3 7" id="KW-0378">Hydrolase</keyword>
<dbReference type="InterPro" id="IPR006693">
    <property type="entry name" value="AB_hydrolase_lipase"/>
</dbReference>
<keyword evidence="2 8" id="KW-0732">Signal</keyword>
<evidence type="ECO:0000259" key="9">
    <source>
        <dbReference type="Pfam" id="PF04083"/>
    </source>
</evidence>
<evidence type="ECO:0000256" key="5">
    <source>
        <dbReference type="ARBA" id="ARBA00023098"/>
    </source>
</evidence>
<dbReference type="AlphaFoldDB" id="A0A8K0DJF0"/>
<evidence type="ECO:0000256" key="1">
    <source>
        <dbReference type="ARBA" id="ARBA00010701"/>
    </source>
</evidence>
<evidence type="ECO:0000313" key="10">
    <source>
        <dbReference type="EMBL" id="KAF2904607.1"/>
    </source>
</evidence>
<feature type="chain" id="PRO_5035427026" description="Lipase" evidence="8">
    <location>
        <begin position="25"/>
        <end position="390"/>
    </location>
</feature>
<comment type="caution">
    <text evidence="10">The sequence shown here is derived from an EMBL/GenBank/DDBJ whole genome shotgun (WGS) entry which is preliminary data.</text>
</comment>
<dbReference type="GO" id="GO:0016788">
    <property type="term" value="F:hydrolase activity, acting on ester bonds"/>
    <property type="evidence" value="ECO:0007669"/>
    <property type="project" value="InterPro"/>
</dbReference>
<keyword evidence="6" id="KW-0325">Glycoprotein</keyword>
<keyword evidence="5" id="KW-0443">Lipid metabolism</keyword>
<accession>A0A8K0DJF0</accession>
<evidence type="ECO:0000256" key="2">
    <source>
        <dbReference type="ARBA" id="ARBA00022729"/>
    </source>
</evidence>
<dbReference type="FunFam" id="3.40.50.1820:FF:000057">
    <property type="entry name" value="Lipase"/>
    <property type="match status" value="1"/>
</dbReference>
<comment type="similarity">
    <text evidence="1 7">Belongs to the AB hydrolase superfamily. Lipase family.</text>
</comment>
<organism evidence="10 11">
    <name type="scientific">Ignelater luminosus</name>
    <name type="common">Cucubano</name>
    <name type="synonym">Pyrophorus luminosus</name>
    <dbReference type="NCBI Taxonomy" id="2038154"/>
    <lineage>
        <taxon>Eukaryota</taxon>
        <taxon>Metazoa</taxon>
        <taxon>Ecdysozoa</taxon>
        <taxon>Arthropoda</taxon>
        <taxon>Hexapoda</taxon>
        <taxon>Insecta</taxon>
        <taxon>Pterygota</taxon>
        <taxon>Neoptera</taxon>
        <taxon>Endopterygota</taxon>
        <taxon>Coleoptera</taxon>
        <taxon>Polyphaga</taxon>
        <taxon>Elateriformia</taxon>
        <taxon>Elateroidea</taxon>
        <taxon>Elateridae</taxon>
        <taxon>Agrypninae</taxon>
        <taxon>Pyrophorini</taxon>
        <taxon>Ignelater</taxon>
    </lineage>
</organism>
<dbReference type="PIRSF" id="PIRSF000862">
    <property type="entry name" value="Steryl_ester_lip"/>
    <property type="match status" value="1"/>
</dbReference>
<dbReference type="Proteomes" id="UP000801492">
    <property type="component" value="Unassembled WGS sequence"/>
</dbReference>
<keyword evidence="11" id="KW-1185">Reference proteome</keyword>
<evidence type="ECO:0000256" key="4">
    <source>
        <dbReference type="ARBA" id="ARBA00022963"/>
    </source>
</evidence>
<keyword evidence="4 7" id="KW-0442">Lipid degradation</keyword>
<dbReference type="OrthoDB" id="9974421at2759"/>
<dbReference type="PANTHER" id="PTHR11005">
    <property type="entry name" value="LYSOSOMAL ACID LIPASE-RELATED"/>
    <property type="match status" value="1"/>
</dbReference>
<evidence type="ECO:0000256" key="7">
    <source>
        <dbReference type="PIRNR" id="PIRNR000862"/>
    </source>
</evidence>
<gene>
    <name evidence="10" type="ORF">ILUMI_01569</name>
</gene>
<sequence>MKRLILCGGIVLIISLILVKFNSSKNNVCKTFGDYYTNRDQNENCYYNPDGELTTPEVIKRWGYPVETHTVLTEDGYILTLFRIHFGKKHSVKESKQPVLLQHGYKSNSKCFVAIGKKSLGFILADNGYDVWLGNFRGSIYSRNHSRIKDTDEEFWNFSFHEMGVYDTAAQIDYINKLTNKKLIYIGFSMGTTVGTIYATTYPEISENKVKIFIHLAPFVFADGMVAPTRLLLNLWPYAAPIGQALTGGQFYPEPYSDINKAMWKFFCNPFPIQIFICTFIDLCMFGFDYEQADPETLTVAVLPLVDTVSIKTASHIAQFVILEKFQQFDYGRDGNLKKYGLIEPPLYDLSKVRVPMHLIRSDNDFVWNREVLFLFTRESKAIRDLRSKA</sequence>
<dbReference type="Pfam" id="PF04083">
    <property type="entry name" value="Abhydro_lipase"/>
    <property type="match status" value="1"/>
</dbReference>
<evidence type="ECO:0000256" key="8">
    <source>
        <dbReference type="SAM" id="SignalP"/>
    </source>
</evidence>
<evidence type="ECO:0000256" key="3">
    <source>
        <dbReference type="ARBA" id="ARBA00022801"/>
    </source>
</evidence>
<dbReference type="InterPro" id="IPR029058">
    <property type="entry name" value="AB_hydrolase_fold"/>
</dbReference>
<dbReference type="EMBL" id="VTPC01000727">
    <property type="protein sequence ID" value="KAF2904607.1"/>
    <property type="molecule type" value="Genomic_DNA"/>
</dbReference>